<dbReference type="SUPFAM" id="SSF51430">
    <property type="entry name" value="NAD(P)-linked oxidoreductase"/>
    <property type="match status" value="1"/>
</dbReference>
<proteinExistence type="predicted"/>
<dbReference type="Gene3D" id="3.20.20.100">
    <property type="entry name" value="NADP-dependent oxidoreductase domain"/>
    <property type="match status" value="1"/>
</dbReference>
<dbReference type="InterPro" id="IPR050523">
    <property type="entry name" value="AKR_Detox_Biosynth"/>
</dbReference>
<comment type="caution">
    <text evidence="3">The sequence shown here is derived from an EMBL/GenBank/DDBJ whole genome shotgun (WGS) entry which is preliminary data.</text>
</comment>
<dbReference type="InterPro" id="IPR023210">
    <property type="entry name" value="NADP_OxRdtase_dom"/>
</dbReference>
<keyword evidence="4" id="KW-1185">Reference proteome</keyword>
<dbReference type="PANTHER" id="PTHR43364:SF4">
    <property type="entry name" value="NAD(P)-LINKED OXIDOREDUCTASE SUPERFAMILY PROTEIN"/>
    <property type="match status" value="1"/>
</dbReference>
<gene>
    <name evidence="3" type="ORF">BGZ96_012198</name>
</gene>
<evidence type="ECO:0000259" key="2">
    <source>
        <dbReference type="Pfam" id="PF00248"/>
    </source>
</evidence>
<keyword evidence="1" id="KW-0560">Oxidoreductase</keyword>
<dbReference type="PANTHER" id="PTHR43364">
    <property type="entry name" value="NADH-SPECIFIC METHYLGLYOXAL REDUCTASE-RELATED"/>
    <property type="match status" value="1"/>
</dbReference>
<dbReference type="Pfam" id="PF00248">
    <property type="entry name" value="Aldo_ket_red"/>
    <property type="match status" value="1"/>
</dbReference>
<accession>A0ABQ7JRE1</accession>
<feature type="domain" description="NADP-dependent oxidoreductase" evidence="2">
    <location>
        <begin position="9"/>
        <end position="318"/>
    </location>
</feature>
<evidence type="ECO:0000313" key="3">
    <source>
        <dbReference type="EMBL" id="KAG0283439.1"/>
    </source>
</evidence>
<dbReference type="EMBL" id="JAAAIM010000902">
    <property type="protein sequence ID" value="KAG0283439.1"/>
    <property type="molecule type" value="Genomic_DNA"/>
</dbReference>
<sequence length="341" mass="38031">MTTPNIPRVVLGSMTFGLDTTDATKSACKVRGVDAITPFLTTFTSHGHTEVDTARFYGNGDCEIALSQLAPEIIAHIKIATKVFPFQAGSHNKENLPKQFRESLAALKTKKVDILYLHAPDYSVPVEETLKAINDLHKEGLFDRFGVSNYSSWHVALMYSICKQNNYVLPTVYQGSYNPIDRSVVSELLPCLKHLNISFYAYNPISGGVLSGKYKFDVEAPEGSRYDAKTSIGKMVRGMYWNKTTFEAVDALTKTATAHNLTLLEATLRWMRHHSGLTSKDGILVGSSKVEQLEETLTELDKGPLPEEMIKAFDEAWEHVKPLARSYFFAENIPLPAFKSK</sequence>
<dbReference type="CDD" id="cd19075">
    <property type="entry name" value="AKR_AKR7A1-5"/>
    <property type="match status" value="1"/>
</dbReference>
<reference evidence="3 4" key="1">
    <citation type="journal article" date="2020" name="Fungal Divers.">
        <title>Resolving the Mortierellaceae phylogeny through synthesis of multi-gene phylogenetics and phylogenomics.</title>
        <authorList>
            <person name="Vandepol N."/>
            <person name="Liber J."/>
            <person name="Desiro A."/>
            <person name="Na H."/>
            <person name="Kennedy M."/>
            <person name="Barry K."/>
            <person name="Grigoriev I.V."/>
            <person name="Miller A.N."/>
            <person name="O'Donnell K."/>
            <person name="Stajich J.E."/>
            <person name="Bonito G."/>
        </authorList>
    </citation>
    <scope>NUCLEOTIDE SEQUENCE [LARGE SCALE GENOMIC DNA]</scope>
    <source>
        <strain evidence="3 4">AD045</strain>
    </source>
</reference>
<organism evidence="3 4">
    <name type="scientific">Linnemannia gamsii</name>
    <dbReference type="NCBI Taxonomy" id="64522"/>
    <lineage>
        <taxon>Eukaryota</taxon>
        <taxon>Fungi</taxon>
        <taxon>Fungi incertae sedis</taxon>
        <taxon>Mucoromycota</taxon>
        <taxon>Mortierellomycotina</taxon>
        <taxon>Mortierellomycetes</taxon>
        <taxon>Mortierellales</taxon>
        <taxon>Mortierellaceae</taxon>
        <taxon>Linnemannia</taxon>
    </lineage>
</organism>
<evidence type="ECO:0000256" key="1">
    <source>
        <dbReference type="ARBA" id="ARBA00023002"/>
    </source>
</evidence>
<dbReference type="InterPro" id="IPR036812">
    <property type="entry name" value="NAD(P)_OxRdtase_dom_sf"/>
</dbReference>
<name>A0ABQ7JRE1_9FUNG</name>
<evidence type="ECO:0000313" key="4">
    <source>
        <dbReference type="Proteomes" id="UP001194696"/>
    </source>
</evidence>
<dbReference type="Proteomes" id="UP001194696">
    <property type="component" value="Unassembled WGS sequence"/>
</dbReference>
<protein>
    <recommendedName>
        <fullName evidence="2">NADP-dependent oxidoreductase domain-containing protein</fullName>
    </recommendedName>
</protein>